<accession>A0AAE7WF94</accession>
<dbReference type="Proteomes" id="UP000828443">
    <property type="component" value="Segment"/>
</dbReference>
<protein>
    <submittedName>
        <fullName evidence="1">Uncharacterized protein</fullName>
    </submittedName>
</protein>
<proteinExistence type="predicted"/>
<dbReference type="GeneID" id="77953190"/>
<evidence type="ECO:0000313" key="2">
    <source>
        <dbReference type="Proteomes" id="UP000828443"/>
    </source>
</evidence>
<reference evidence="1" key="1">
    <citation type="journal article" date="2021" name="Viruses">
        <title>Novel Viruses That Lyse Plant and Human Strains of Kosakonia cowanii.</title>
        <authorList>
            <person name="Petrzik K."/>
            <person name="Brazdova S."/>
            <person name="Krawczyk K."/>
        </authorList>
    </citation>
    <scope>NUCLEOTIDE SEQUENCE</scope>
</reference>
<name>A0AAE7WF94_9CAUD</name>
<dbReference type="KEGG" id="vg:77953190"/>
<evidence type="ECO:0000313" key="1">
    <source>
        <dbReference type="EMBL" id="QYN80013.1"/>
    </source>
</evidence>
<organism evidence="1 2">
    <name type="scientific">Kosakonia phage Kc263</name>
    <dbReference type="NCBI Taxonomy" id="2863194"/>
    <lineage>
        <taxon>Viruses</taxon>
        <taxon>Duplodnaviria</taxon>
        <taxon>Heunggongvirae</taxon>
        <taxon>Uroviricota</taxon>
        <taxon>Caudoviricetes</taxon>
        <taxon>Chimalliviridae</taxon>
        <taxon>Branisovskavirus</taxon>
        <taxon>Branisovskavirus Kc263</taxon>
    </lineage>
</organism>
<keyword evidence="2" id="KW-1185">Reference proteome</keyword>
<dbReference type="RefSeq" id="YP_010676825.1">
    <property type="nucleotide sequence ID" value="NC_071015.1"/>
</dbReference>
<sequence>MAKKMKVEDVNRLTPVGAAKKYTVKRGETLVIEDQLPENALFLLVYINDGMEGIDIGMPNGGRRFVPTFDQAKADNELIVQWSNLGVNAEPEERANDNLIKIRGHVIKDLGTISINGEGFESVDIEVYAYEPEQDFKMTRSRQALESLVESHYKRTIAYFPNQAAKDPEELKAQIRSDLLASYGLKEEDLLDDTIKGTEDGVIVQDSVLNPGLGHEV</sequence>
<dbReference type="EMBL" id="MZ348422">
    <property type="protein sequence ID" value="QYN80013.1"/>
    <property type="molecule type" value="Genomic_DNA"/>
</dbReference>